<protein>
    <recommendedName>
        <fullName evidence="3">N-acetyltransferase domain-containing protein</fullName>
    </recommendedName>
</protein>
<comment type="caution">
    <text evidence="1">The sequence shown here is derived from an EMBL/GenBank/DDBJ whole genome shotgun (WGS) entry which is preliminary data.</text>
</comment>
<organism evidence="1 2">
    <name type="scientific">Niastella yeongjuensis</name>
    <dbReference type="NCBI Taxonomy" id="354355"/>
    <lineage>
        <taxon>Bacteria</taxon>
        <taxon>Pseudomonadati</taxon>
        <taxon>Bacteroidota</taxon>
        <taxon>Chitinophagia</taxon>
        <taxon>Chitinophagales</taxon>
        <taxon>Chitinophagaceae</taxon>
        <taxon>Niastella</taxon>
    </lineage>
</organism>
<dbReference type="Proteomes" id="UP000192610">
    <property type="component" value="Unassembled WGS sequence"/>
</dbReference>
<dbReference type="STRING" id="354355.SAMN05660816_06383"/>
<gene>
    <name evidence="1" type="ORF">A4H97_31150</name>
</gene>
<evidence type="ECO:0000313" key="2">
    <source>
        <dbReference type="Proteomes" id="UP000192610"/>
    </source>
</evidence>
<sequence length="157" mass="17675">MTNTISGDSFPTEILPLTKADLKSITRKSGWKFNWKSEIALDDRDVFKLTIEGNPHIVQGLISLTDMNDHIFLWLIESAPFNLGKPKLYEGVPGNLVAFACKKSKDKGYEGCISFTSKTKLIGHYEKTLGAVHLGNHRMIIYPNAAEKLITRYFNTK</sequence>
<dbReference type="AlphaFoldDB" id="A0A1V9EJH8"/>
<keyword evidence="2" id="KW-1185">Reference proteome</keyword>
<proteinExistence type="predicted"/>
<evidence type="ECO:0008006" key="3">
    <source>
        <dbReference type="Google" id="ProtNLM"/>
    </source>
</evidence>
<evidence type="ECO:0000313" key="1">
    <source>
        <dbReference type="EMBL" id="OQP46287.1"/>
    </source>
</evidence>
<name>A0A1V9EJH8_9BACT</name>
<accession>A0A1V9EJH8</accession>
<dbReference type="OrthoDB" id="956078at2"/>
<dbReference type="EMBL" id="LVXG01000024">
    <property type="protein sequence ID" value="OQP46287.1"/>
    <property type="molecule type" value="Genomic_DNA"/>
</dbReference>
<reference evidence="2" key="1">
    <citation type="submission" date="2016-04" db="EMBL/GenBank/DDBJ databases">
        <authorList>
            <person name="Chen L."/>
            <person name="Zhuang W."/>
            <person name="Wang G."/>
        </authorList>
    </citation>
    <scope>NUCLEOTIDE SEQUENCE [LARGE SCALE GENOMIC DNA]</scope>
    <source>
        <strain evidence="2">17621</strain>
    </source>
</reference>